<accession>A0AAV9F0B0</accession>
<reference evidence="8" key="1">
    <citation type="journal article" date="2023" name="Nat. Commun.">
        <title>Diploid and tetraploid genomes of Acorus and the evolution of monocots.</title>
        <authorList>
            <person name="Ma L."/>
            <person name="Liu K.W."/>
            <person name="Li Z."/>
            <person name="Hsiao Y.Y."/>
            <person name="Qi Y."/>
            <person name="Fu T."/>
            <person name="Tang G.D."/>
            <person name="Zhang D."/>
            <person name="Sun W.H."/>
            <person name="Liu D.K."/>
            <person name="Li Y."/>
            <person name="Chen G.Z."/>
            <person name="Liu X.D."/>
            <person name="Liao X.Y."/>
            <person name="Jiang Y.T."/>
            <person name="Yu X."/>
            <person name="Hao Y."/>
            <person name="Huang J."/>
            <person name="Zhao X.W."/>
            <person name="Ke S."/>
            <person name="Chen Y.Y."/>
            <person name="Wu W.L."/>
            <person name="Hsu J.L."/>
            <person name="Lin Y.F."/>
            <person name="Huang M.D."/>
            <person name="Li C.Y."/>
            <person name="Huang L."/>
            <person name="Wang Z.W."/>
            <person name="Zhao X."/>
            <person name="Zhong W.Y."/>
            <person name="Peng D.H."/>
            <person name="Ahmad S."/>
            <person name="Lan S."/>
            <person name="Zhang J.S."/>
            <person name="Tsai W.C."/>
            <person name="Van de Peer Y."/>
            <person name="Liu Z.J."/>
        </authorList>
    </citation>
    <scope>NUCLEOTIDE SEQUENCE</scope>
    <source>
        <strain evidence="8">CP</strain>
    </source>
</reference>
<proteinExistence type="inferred from homology"/>
<comment type="similarity">
    <text evidence="1">Belongs to the disease resistance NB-LRR family.</text>
</comment>
<dbReference type="InterPro" id="IPR041118">
    <property type="entry name" value="Rx_N"/>
</dbReference>
<evidence type="ECO:0000313" key="8">
    <source>
        <dbReference type="EMBL" id="KAK1319446.1"/>
    </source>
</evidence>
<keyword evidence="6" id="KW-0175">Coiled coil</keyword>
<protein>
    <recommendedName>
        <fullName evidence="7">Disease resistance N-terminal domain-containing protein</fullName>
    </recommendedName>
</protein>
<evidence type="ECO:0000256" key="4">
    <source>
        <dbReference type="ARBA" id="ARBA00022741"/>
    </source>
</evidence>
<evidence type="ECO:0000256" key="5">
    <source>
        <dbReference type="ARBA" id="ARBA00022821"/>
    </source>
</evidence>
<evidence type="ECO:0000256" key="1">
    <source>
        <dbReference type="ARBA" id="ARBA00008894"/>
    </source>
</evidence>
<feature type="domain" description="Disease resistance N-terminal" evidence="7">
    <location>
        <begin position="14"/>
        <end position="89"/>
    </location>
</feature>
<name>A0AAV9F0B0_ACOCL</name>
<gene>
    <name evidence="8" type="ORF">QJS10_CPB04g00418</name>
</gene>
<keyword evidence="4" id="KW-0547">Nucleotide-binding</keyword>
<dbReference type="Gene3D" id="1.20.5.4130">
    <property type="match status" value="1"/>
</dbReference>
<evidence type="ECO:0000259" key="7">
    <source>
        <dbReference type="Pfam" id="PF18052"/>
    </source>
</evidence>
<dbReference type="GO" id="GO:0006952">
    <property type="term" value="P:defense response"/>
    <property type="evidence" value="ECO:0007669"/>
    <property type="project" value="UniProtKB-KW"/>
</dbReference>
<evidence type="ECO:0000256" key="3">
    <source>
        <dbReference type="ARBA" id="ARBA00022737"/>
    </source>
</evidence>
<comment type="caution">
    <text evidence="8">The sequence shown here is derived from an EMBL/GenBank/DDBJ whole genome shotgun (WGS) entry which is preliminary data.</text>
</comment>
<dbReference type="EMBL" id="JAUJYO010000004">
    <property type="protein sequence ID" value="KAK1319446.1"/>
    <property type="molecule type" value="Genomic_DNA"/>
</dbReference>
<evidence type="ECO:0000313" key="9">
    <source>
        <dbReference type="Proteomes" id="UP001180020"/>
    </source>
</evidence>
<dbReference type="GO" id="GO:0000166">
    <property type="term" value="F:nucleotide binding"/>
    <property type="evidence" value="ECO:0007669"/>
    <property type="project" value="UniProtKB-KW"/>
</dbReference>
<evidence type="ECO:0000256" key="2">
    <source>
        <dbReference type="ARBA" id="ARBA00022614"/>
    </source>
</evidence>
<keyword evidence="2" id="KW-0433">Leucine-rich repeat</keyword>
<dbReference type="AlphaFoldDB" id="A0AAV9F0B0"/>
<keyword evidence="5" id="KW-0611">Plant defense</keyword>
<keyword evidence="9" id="KW-1185">Reference proteome</keyword>
<organism evidence="8 9">
    <name type="scientific">Acorus calamus</name>
    <name type="common">Sweet flag</name>
    <dbReference type="NCBI Taxonomy" id="4465"/>
    <lineage>
        <taxon>Eukaryota</taxon>
        <taxon>Viridiplantae</taxon>
        <taxon>Streptophyta</taxon>
        <taxon>Embryophyta</taxon>
        <taxon>Tracheophyta</taxon>
        <taxon>Spermatophyta</taxon>
        <taxon>Magnoliopsida</taxon>
        <taxon>Liliopsida</taxon>
        <taxon>Acoraceae</taxon>
        <taxon>Acorus</taxon>
    </lineage>
</organism>
<reference evidence="8" key="2">
    <citation type="submission" date="2023-06" db="EMBL/GenBank/DDBJ databases">
        <authorList>
            <person name="Ma L."/>
            <person name="Liu K.-W."/>
            <person name="Li Z."/>
            <person name="Hsiao Y.-Y."/>
            <person name="Qi Y."/>
            <person name="Fu T."/>
            <person name="Tang G."/>
            <person name="Zhang D."/>
            <person name="Sun W.-H."/>
            <person name="Liu D.-K."/>
            <person name="Li Y."/>
            <person name="Chen G.-Z."/>
            <person name="Liu X.-D."/>
            <person name="Liao X.-Y."/>
            <person name="Jiang Y.-T."/>
            <person name="Yu X."/>
            <person name="Hao Y."/>
            <person name="Huang J."/>
            <person name="Zhao X.-W."/>
            <person name="Ke S."/>
            <person name="Chen Y.-Y."/>
            <person name="Wu W.-L."/>
            <person name="Hsu J.-L."/>
            <person name="Lin Y.-F."/>
            <person name="Huang M.-D."/>
            <person name="Li C.-Y."/>
            <person name="Huang L."/>
            <person name="Wang Z.-W."/>
            <person name="Zhao X."/>
            <person name="Zhong W.-Y."/>
            <person name="Peng D.-H."/>
            <person name="Ahmad S."/>
            <person name="Lan S."/>
            <person name="Zhang J.-S."/>
            <person name="Tsai W.-C."/>
            <person name="Van De Peer Y."/>
            <person name="Liu Z.-J."/>
        </authorList>
    </citation>
    <scope>NUCLEOTIDE SEQUENCE</scope>
    <source>
        <strain evidence="8">CP</strain>
        <tissue evidence="8">Leaves</tissue>
    </source>
</reference>
<evidence type="ECO:0000256" key="6">
    <source>
        <dbReference type="SAM" id="Coils"/>
    </source>
</evidence>
<feature type="coiled-coil region" evidence="6">
    <location>
        <begin position="64"/>
        <end position="118"/>
    </location>
</feature>
<keyword evidence="3" id="KW-0677">Repeat</keyword>
<sequence length="129" mass="14787">MSVSTAVLFGAFEVLFETVGPLPLKKINKLLRVGGELNKLRDTLKSIKAVLVSTVDGQDEDVAVQQWLREVKDVARDAKDLLEEFDAKKRMRFNLMRRRQVLHRIEKINKRLKNIKATWGTFGFTQGSM</sequence>
<dbReference type="Proteomes" id="UP001180020">
    <property type="component" value="Unassembled WGS sequence"/>
</dbReference>
<dbReference type="Pfam" id="PF18052">
    <property type="entry name" value="Rx_N"/>
    <property type="match status" value="1"/>
</dbReference>